<organism evidence="1">
    <name type="scientific">Solanum chacoense</name>
    <name type="common">Chaco potato</name>
    <dbReference type="NCBI Taxonomy" id="4108"/>
    <lineage>
        <taxon>Eukaryota</taxon>
        <taxon>Viridiplantae</taxon>
        <taxon>Streptophyta</taxon>
        <taxon>Embryophyta</taxon>
        <taxon>Tracheophyta</taxon>
        <taxon>Spermatophyta</taxon>
        <taxon>Magnoliopsida</taxon>
        <taxon>eudicotyledons</taxon>
        <taxon>Gunneridae</taxon>
        <taxon>Pentapetalae</taxon>
        <taxon>asterids</taxon>
        <taxon>lamiids</taxon>
        <taxon>Solanales</taxon>
        <taxon>Solanaceae</taxon>
        <taxon>Solanoideae</taxon>
        <taxon>Solaneae</taxon>
        <taxon>Solanum</taxon>
    </lineage>
</organism>
<feature type="non-terminal residue" evidence="1">
    <location>
        <position position="119"/>
    </location>
</feature>
<name>A0A0V0HXQ3_SOLCH</name>
<evidence type="ECO:0000313" key="1">
    <source>
        <dbReference type="EMBL" id="JAP25150.1"/>
    </source>
</evidence>
<protein>
    <submittedName>
        <fullName evidence="1">Putative ovule protein</fullName>
    </submittedName>
</protein>
<reference evidence="1" key="1">
    <citation type="submission" date="2015-12" db="EMBL/GenBank/DDBJ databases">
        <title>Gene expression during late stages of embryo sac development: a critical building block for successful pollen-pistil interactions.</title>
        <authorList>
            <person name="Liu Y."/>
            <person name="Joly V."/>
            <person name="Sabar M."/>
            <person name="Matton D.P."/>
        </authorList>
    </citation>
    <scope>NUCLEOTIDE SEQUENCE</scope>
</reference>
<proteinExistence type="predicted"/>
<dbReference type="EMBL" id="GEDG01013602">
    <property type="protein sequence ID" value="JAP25150.1"/>
    <property type="molecule type" value="Transcribed_RNA"/>
</dbReference>
<dbReference type="AlphaFoldDB" id="A0A0V0HXQ3"/>
<sequence>MIPTSSSSNSCRILLRFLVAADRPSIDGPEMNSTFFHRVIFYRQIGFKAFSNIYKLTKLISRVLCLSGDFQVKAAIWTAFLCKLLRHCNAFLNRLPFILQLLNILEPLKDIRFWFIAFS</sequence>
<accession>A0A0V0HXQ3</accession>